<dbReference type="PANTHER" id="PTHR35814">
    <property type="match status" value="1"/>
</dbReference>
<dbReference type="InterPro" id="IPR001129">
    <property type="entry name" value="Membr-assoc_MAPEG"/>
</dbReference>
<evidence type="ECO:0000256" key="1">
    <source>
        <dbReference type="ARBA" id="ARBA00004370"/>
    </source>
</evidence>
<dbReference type="Gene3D" id="1.20.120.550">
    <property type="entry name" value="Membrane associated eicosanoid/glutathione metabolism-like domain"/>
    <property type="match status" value="1"/>
</dbReference>
<dbReference type="PANTHER" id="PTHR35814:SF1">
    <property type="entry name" value="GLUTATHIONE S-TRANSFERASE-RELATED"/>
    <property type="match status" value="1"/>
</dbReference>
<dbReference type="RefSeq" id="WP_147828682.1">
    <property type="nucleotide sequence ID" value="NZ_BPQG01000022.1"/>
</dbReference>
<dbReference type="Pfam" id="PF01124">
    <property type="entry name" value="MAPEG"/>
    <property type="match status" value="1"/>
</dbReference>
<feature type="transmembrane region" description="Helical" evidence="5">
    <location>
        <begin position="77"/>
        <end position="98"/>
    </location>
</feature>
<name>A0ABQ4QFT1_9HYPH</name>
<sequence length="132" mass="14014">MIFPATTALFAGLLGLLFIGLSAWVMGGRVRGNVLLGDGGKDTLQRRIRSHGNFSEYVPMALGLVALLEAGGTRHWIVVPLLTILLVARLLHPVGMLAPENSPRQFTCRGGGIIATLLVTLVAAILLIIHAI</sequence>
<reference evidence="6 7" key="1">
    <citation type="journal article" date="2021" name="Front. Microbiol.">
        <title>Comprehensive Comparative Genomics and Phenotyping of Methylobacterium Species.</title>
        <authorList>
            <person name="Alessa O."/>
            <person name="Ogura Y."/>
            <person name="Fujitani Y."/>
            <person name="Takami H."/>
            <person name="Hayashi T."/>
            <person name="Sahin N."/>
            <person name="Tani A."/>
        </authorList>
    </citation>
    <scope>NUCLEOTIDE SEQUENCE [LARGE SCALE GENOMIC DNA]</scope>
    <source>
        <strain evidence="6 7">DSM 23679</strain>
    </source>
</reference>
<comment type="subcellular location">
    <subcellularLocation>
        <location evidence="1">Membrane</location>
    </subcellularLocation>
</comment>
<feature type="transmembrane region" description="Helical" evidence="5">
    <location>
        <begin position="110"/>
        <end position="131"/>
    </location>
</feature>
<evidence type="ECO:0000313" key="7">
    <source>
        <dbReference type="Proteomes" id="UP001055117"/>
    </source>
</evidence>
<accession>A0ABQ4QFT1</accession>
<dbReference type="EMBL" id="BPQG01000022">
    <property type="protein sequence ID" value="GJD43762.1"/>
    <property type="molecule type" value="Genomic_DNA"/>
</dbReference>
<keyword evidence="3 5" id="KW-1133">Transmembrane helix</keyword>
<organism evidence="6 7">
    <name type="scientific">Methylobacterium cerastii</name>
    <dbReference type="NCBI Taxonomy" id="932741"/>
    <lineage>
        <taxon>Bacteria</taxon>
        <taxon>Pseudomonadati</taxon>
        <taxon>Pseudomonadota</taxon>
        <taxon>Alphaproteobacteria</taxon>
        <taxon>Hyphomicrobiales</taxon>
        <taxon>Methylobacteriaceae</taxon>
        <taxon>Methylobacterium</taxon>
    </lineage>
</organism>
<dbReference type="SUPFAM" id="SSF161084">
    <property type="entry name" value="MAPEG domain-like"/>
    <property type="match status" value="1"/>
</dbReference>
<keyword evidence="2 5" id="KW-0812">Transmembrane</keyword>
<dbReference type="InterPro" id="IPR023352">
    <property type="entry name" value="MAPEG-like_dom_sf"/>
</dbReference>
<comment type="caution">
    <text evidence="6">The sequence shown here is derived from an EMBL/GenBank/DDBJ whole genome shotgun (WGS) entry which is preliminary data.</text>
</comment>
<keyword evidence="4 5" id="KW-0472">Membrane</keyword>
<evidence type="ECO:0000256" key="5">
    <source>
        <dbReference type="SAM" id="Phobius"/>
    </source>
</evidence>
<proteinExistence type="predicted"/>
<evidence type="ECO:0000313" key="6">
    <source>
        <dbReference type="EMBL" id="GJD43762.1"/>
    </source>
</evidence>
<keyword evidence="7" id="KW-1185">Reference proteome</keyword>
<dbReference type="Proteomes" id="UP001055117">
    <property type="component" value="Unassembled WGS sequence"/>
</dbReference>
<evidence type="ECO:0000256" key="4">
    <source>
        <dbReference type="ARBA" id="ARBA00023136"/>
    </source>
</evidence>
<evidence type="ECO:0000256" key="2">
    <source>
        <dbReference type="ARBA" id="ARBA00022692"/>
    </source>
</evidence>
<protein>
    <submittedName>
        <fullName evidence="6">Inner membrane protein YecN</fullName>
    </submittedName>
</protein>
<gene>
    <name evidence="6" type="primary">yecN</name>
    <name evidence="6" type="ORF">AFCDBAGC_1616</name>
</gene>
<evidence type="ECO:0000256" key="3">
    <source>
        <dbReference type="ARBA" id="ARBA00022989"/>
    </source>
</evidence>